<evidence type="ECO:0000313" key="2">
    <source>
        <dbReference type="EMBL" id="MCI72358.1"/>
    </source>
</evidence>
<dbReference type="EMBL" id="LXQA010816242">
    <property type="protein sequence ID" value="MCI72358.1"/>
    <property type="molecule type" value="Genomic_DNA"/>
</dbReference>
<sequence length="39" mass="4174">MSCFSRLASSSEFQARQVSKVSGSERVLASPDELPSLGE</sequence>
<reference evidence="2 3" key="1">
    <citation type="journal article" date="2018" name="Front. Plant Sci.">
        <title>Red Clover (Trifolium pratense) and Zigzag Clover (T. medium) - A Picture of Genomic Similarities and Differences.</title>
        <authorList>
            <person name="Dluhosova J."/>
            <person name="Istvanek J."/>
            <person name="Nedelnik J."/>
            <person name="Repkova J."/>
        </authorList>
    </citation>
    <scope>NUCLEOTIDE SEQUENCE [LARGE SCALE GENOMIC DNA]</scope>
    <source>
        <strain evidence="3">cv. 10/8</strain>
        <tissue evidence="2">Leaf</tissue>
    </source>
</reference>
<comment type="caution">
    <text evidence="2">The sequence shown here is derived from an EMBL/GenBank/DDBJ whole genome shotgun (WGS) entry which is preliminary data.</text>
</comment>
<dbReference type="AlphaFoldDB" id="A0A392UHF3"/>
<organism evidence="2 3">
    <name type="scientific">Trifolium medium</name>
    <dbReference type="NCBI Taxonomy" id="97028"/>
    <lineage>
        <taxon>Eukaryota</taxon>
        <taxon>Viridiplantae</taxon>
        <taxon>Streptophyta</taxon>
        <taxon>Embryophyta</taxon>
        <taxon>Tracheophyta</taxon>
        <taxon>Spermatophyta</taxon>
        <taxon>Magnoliopsida</taxon>
        <taxon>eudicotyledons</taxon>
        <taxon>Gunneridae</taxon>
        <taxon>Pentapetalae</taxon>
        <taxon>rosids</taxon>
        <taxon>fabids</taxon>
        <taxon>Fabales</taxon>
        <taxon>Fabaceae</taxon>
        <taxon>Papilionoideae</taxon>
        <taxon>50 kb inversion clade</taxon>
        <taxon>NPAAA clade</taxon>
        <taxon>Hologalegina</taxon>
        <taxon>IRL clade</taxon>
        <taxon>Trifolieae</taxon>
        <taxon>Trifolium</taxon>
    </lineage>
</organism>
<protein>
    <submittedName>
        <fullName evidence="2">Uncharacterized protein</fullName>
    </submittedName>
</protein>
<name>A0A392UHF3_9FABA</name>
<evidence type="ECO:0000313" key="3">
    <source>
        <dbReference type="Proteomes" id="UP000265520"/>
    </source>
</evidence>
<evidence type="ECO:0000256" key="1">
    <source>
        <dbReference type="SAM" id="MobiDB-lite"/>
    </source>
</evidence>
<feature type="region of interest" description="Disordered" evidence="1">
    <location>
        <begin position="19"/>
        <end position="39"/>
    </location>
</feature>
<dbReference type="Proteomes" id="UP000265520">
    <property type="component" value="Unassembled WGS sequence"/>
</dbReference>
<keyword evidence="3" id="KW-1185">Reference proteome</keyword>
<accession>A0A392UHF3</accession>
<feature type="non-terminal residue" evidence="2">
    <location>
        <position position="39"/>
    </location>
</feature>
<proteinExistence type="predicted"/>